<gene>
    <name evidence="1" type="ORF">SAMD00023353_4101020</name>
</gene>
<sequence length="206" mass="22933">MDELLDSVALPFPAPDEAAPHGQNRLFQQGHGNVASISTSMVETSMVERHRLVSETAVEEMRVQLQALEKAQTAFVYLRHFESLAGESSQGGPGNKWGEFLSAAITDALTNKNNPLARHIRQQFPKSTPGDVIKANLMDKFGCGFYNLLNSEANRYTMYDINAGCWLADIVSFLKAVKPTAWHIDESGAETIDWKKERARFGCRED</sequence>
<organism evidence="1">
    <name type="scientific">Rosellinia necatrix</name>
    <name type="common">White root-rot fungus</name>
    <dbReference type="NCBI Taxonomy" id="77044"/>
    <lineage>
        <taxon>Eukaryota</taxon>
        <taxon>Fungi</taxon>
        <taxon>Dikarya</taxon>
        <taxon>Ascomycota</taxon>
        <taxon>Pezizomycotina</taxon>
        <taxon>Sordariomycetes</taxon>
        <taxon>Xylariomycetidae</taxon>
        <taxon>Xylariales</taxon>
        <taxon>Xylariaceae</taxon>
        <taxon>Rosellinia</taxon>
    </lineage>
</organism>
<evidence type="ECO:0000313" key="1">
    <source>
        <dbReference type="EMBL" id="GAP89807.1"/>
    </source>
</evidence>
<dbReference type="EMBL" id="DF977486">
    <property type="protein sequence ID" value="GAP89807.1"/>
    <property type="molecule type" value="Genomic_DNA"/>
</dbReference>
<proteinExistence type="predicted"/>
<evidence type="ECO:0000313" key="2">
    <source>
        <dbReference type="Proteomes" id="UP000054516"/>
    </source>
</evidence>
<name>A0A1W2TN70_ROSNE</name>
<dbReference type="Proteomes" id="UP000054516">
    <property type="component" value="Unassembled WGS sequence"/>
</dbReference>
<dbReference type="AlphaFoldDB" id="A0A1W2TN70"/>
<accession>A0A1W2TN70</accession>
<reference evidence="1" key="1">
    <citation type="submission" date="2016-03" db="EMBL/GenBank/DDBJ databases">
        <title>Draft genome sequence of Rosellinia necatrix.</title>
        <authorList>
            <person name="Kanematsu S."/>
        </authorList>
    </citation>
    <scope>NUCLEOTIDE SEQUENCE [LARGE SCALE GENOMIC DNA]</scope>
    <source>
        <strain evidence="1">W97</strain>
    </source>
</reference>
<keyword evidence="2" id="KW-1185">Reference proteome</keyword>
<protein>
    <submittedName>
        <fullName evidence="1">Uncharacterized protein</fullName>
    </submittedName>
</protein>